<reference evidence="2" key="1">
    <citation type="journal article" date="2015" name="Nature">
        <title>Complex archaea that bridge the gap between prokaryotes and eukaryotes.</title>
        <authorList>
            <person name="Spang A."/>
            <person name="Saw J.H."/>
            <person name="Jorgensen S.L."/>
            <person name="Zaremba-Niedzwiedzka K."/>
            <person name="Martijn J."/>
            <person name="Lind A.E."/>
            <person name="van Eijk R."/>
            <person name="Schleper C."/>
            <person name="Guy L."/>
            <person name="Ettema T.J."/>
        </authorList>
    </citation>
    <scope>NUCLEOTIDE SEQUENCE</scope>
</reference>
<sequence length="71" mass="8019">MLALRSAVERMMQPALADGHDTHEFVRRFERIASVMAREMTDEWRKGSSKRKMVSNAKAHTAAGEAAEEET</sequence>
<name>A0A0F9W577_9ZZZZ</name>
<evidence type="ECO:0000313" key="2">
    <source>
        <dbReference type="EMBL" id="KKN80806.1"/>
    </source>
</evidence>
<protein>
    <submittedName>
        <fullName evidence="2">Uncharacterized protein</fullName>
    </submittedName>
</protein>
<comment type="caution">
    <text evidence="2">The sequence shown here is derived from an EMBL/GenBank/DDBJ whole genome shotgun (WGS) entry which is preliminary data.</text>
</comment>
<organism evidence="2">
    <name type="scientific">marine sediment metagenome</name>
    <dbReference type="NCBI Taxonomy" id="412755"/>
    <lineage>
        <taxon>unclassified sequences</taxon>
        <taxon>metagenomes</taxon>
        <taxon>ecological metagenomes</taxon>
    </lineage>
</organism>
<proteinExistence type="predicted"/>
<dbReference type="AlphaFoldDB" id="A0A0F9W577"/>
<gene>
    <name evidence="2" type="ORF">LCGC14_0326120</name>
</gene>
<feature type="region of interest" description="Disordered" evidence="1">
    <location>
        <begin position="46"/>
        <end position="71"/>
    </location>
</feature>
<accession>A0A0F9W577</accession>
<evidence type="ECO:0000256" key="1">
    <source>
        <dbReference type="SAM" id="MobiDB-lite"/>
    </source>
</evidence>
<dbReference type="EMBL" id="LAZR01000225">
    <property type="protein sequence ID" value="KKN80806.1"/>
    <property type="molecule type" value="Genomic_DNA"/>
</dbReference>